<dbReference type="InterPro" id="IPR050571">
    <property type="entry name" value="Class-IV_PLP-Dep_Aminotrnsfr"/>
</dbReference>
<evidence type="ECO:0000256" key="10">
    <source>
        <dbReference type="ARBA" id="ARBA00049229"/>
    </source>
</evidence>
<dbReference type="GO" id="GO:0046394">
    <property type="term" value="P:carboxylic acid biosynthetic process"/>
    <property type="evidence" value="ECO:0007669"/>
    <property type="project" value="UniProtKB-ARBA"/>
</dbReference>
<dbReference type="GO" id="GO:0004084">
    <property type="term" value="F:branched-chain-amino-acid transaminase activity"/>
    <property type="evidence" value="ECO:0007669"/>
    <property type="project" value="UniProtKB-EC"/>
</dbReference>
<comment type="catalytic activity">
    <reaction evidence="9">
        <text>L-isoleucine + 2-oxoglutarate = (S)-3-methyl-2-oxopentanoate + L-glutamate</text>
        <dbReference type="Rhea" id="RHEA:24801"/>
        <dbReference type="ChEBI" id="CHEBI:16810"/>
        <dbReference type="ChEBI" id="CHEBI:29985"/>
        <dbReference type="ChEBI" id="CHEBI:35146"/>
        <dbReference type="ChEBI" id="CHEBI:58045"/>
        <dbReference type="EC" id="2.6.1.42"/>
    </reaction>
</comment>
<comment type="similarity">
    <text evidence="5 11">Belongs to the class-IV pyridoxal-phosphate-dependent aminotransferase family.</text>
</comment>
<evidence type="ECO:0000256" key="2">
    <source>
        <dbReference type="ARBA" id="ARBA00004824"/>
    </source>
</evidence>
<dbReference type="RefSeq" id="WP_068449843.1">
    <property type="nucleotide sequence ID" value="NZ_CANKUV010000017.1"/>
</dbReference>
<evidence type="ECO:0000256" key="11">
    <source>
        <dbReference type="RuleBase" id="RU004106"/>
    </source>
</evidence>
<evidence type="ECO:0000256" key="4">
    <source>
        <dbReference type="ARBA" id="ARBA00005072"/>
    </source>
</evidence>
<protein>
    <recommendedName>
        <fullName evidence="6">branched-chain-amino-acid transaminase</fullName>
        <ecNumber evidence="6">2.6.1.42</ecNumber>
    </recommendedName>
</protein>
<comment type="catalytic activity">
    <reaction evidence="10">
        <text>L-leucine + 2-oxoglutarate = 4-methyl-2-oxopentanoate + L-glutamate</text>
        <dbReference type="Rhea" id="RHEA:18321"/>
        <dbReference type="ChEBI" id="CHEBI:16810"/>
        <dbReference type="ChEBI" id="CHEBI:17865"/>
        <dbReference type="ChEBI" id="CHEBI:29985"/>
        <dbReference type="ChEBI" id="CHEBI:57427"/>
        <dbReference type="EC" id="2.6.1.42"/>
    </reaction>
</comment>
<evidence type="ECO:0000256" key="6">
    <source>
        <dbReference type="ARBA" id="ARBA00013053"/>
    </source>
</evidence>
<evidence type="ECO:0000313" key="13">
    <source>
        <dbReference type="EMBL" id="OAD44935.1"/>
    </source>
</evidence>
<evidence type="ECO:0000313" key="14">
    <source>
        <dbReference type="Proteomes" id="UP000076923"/>
    </source>
</evidence>
<gene>
    <name evidence="13" type="ORF">LPB303_09755</name>
</gene>
<dbReference type="Proteomes" id="UP000076923">
    <property type="component" value="Unassembled WGS sequence"/>
</dbReference>
<keyword evidence="13" id="KW-0808">Transferase</keyword>
<dbReference type="CDD" id="cd00449">
    <property type="entry name" value="PLPDE_IV"/>
    <property type="match status" value="1"/>
</dbReference>
<evidence type="ECO:0000256" key="1">
    <source>
        <dbReference type="ARBA" id="ARBA00001933"/>
    </source>
</evidence>
<evidence type="ECO:0000256" key="3">
    <source>
        <dbReference type="ARBA" id="ARBA00004931"/>
    </source>
</evidence>
<dbReference type="InterPro" id="IPR018300">
    <property type="entry name" value="Aminotrans_IV_CS"/>
</dbReference>
<dbReference type="InterPro" id="IPR043132">
    <property type="entry name" value="BCAT-like_C"/>
</dbReference>
<dbReference type="EMBL" id="LVWE01000033">
    <property type="protein sequence ID" value="OAD44935.1"/>
    <property type="molecule type" value="Genomic_DNA"/>
</dbReference>
<accession>A0A176TBZ0</accession>
<dbReference type="Pfam" id="PF01063">
    <property type="entry name" value="Aminotran_4"/>
    <property type="match status" value="1"/>
</dbReference>
<organism evidence="13 14">
    <name type="scientific">Polaribacter atrinae</name>
    <dbReference type="NCBI Taxonomy" id="1333662"/>
    <lineage>
        <taxon>Bacteria</taxon>
        <taxon>Pseudomonadati</taxon>
        <taxon>Bacteroidota</taxon>
        <taxon>Flavobacteriia</taxon>
        <taxon>Flavobacteriales</taxon>
        <taxon>Flavobacteriaceae</taxon>
    </lineage>
</organism>
<reference evidence="13 14" key="1">
    <citation type="submission" date="2016-02" db="EMBL/GenBank/DDBJ databases">
        <title>Draft genome sequence of Polaribacter atrinae KACC17473.</title>
        <authorList>
            <person name="Shin S.-K."/>
            <person name="Yi H."/>
        </authorList>
    </citation>
    <scope>NUCLEOTIDE SEQUENCE [LARGE SCALE GENOMIC DNA]</scope>
    <source>
        <strain evidence="13 14">KACC 17473</strain>
    </source>
</reference>
<comment type="cofactor">
    <cofactor evidence="1 12">
        <name>pyridoxal 5'-phosphate</name>
        <dbReference type="ChEBI" id="CHEBI:597326"/>
    </cofactor>
</comment>
<evidence type="ECO:0000256" key="8">
    <source>
        <dbReference type="ARBA" id="ARBA00048212"/>
    </source>
</evidence>
<dbReference type="PANTHER" id="PTHR42743:SF11">
    <property type="entry name" value="AMINODEOXYCHORISMATE LYASE"/>
    <property type="match status" value="1"/>
</dbReference>
<keyword evidence="13" id="KW-0032">Aminotransferase</keyword>
<evidence type="ECO:0000256" key="7">
    <source>
        <dbReference type="ARBA" id="ARBA00022898"/>
    </source>
</evidence>
<comment type="pathway">
    <text evidence="4">Amino-acid biosynthesis; L-leucine biosynthesis; L-leucine from 3-methyl-2-oxobutanoate: step 4/4.</text>
</comment>
<comment type="caution">
    <text evidence="13">The sequence shown here is derived from an EMBL/GenBank/DDBJ whole genome shotgun (WGS) entry which is preliminary data.</text>
</comment>
<keyword evidence="7 12" id="KW-0663">Pyridoxal phosphate</keyword>
<comment type="catalytic activity">
    <reaction evidence="8">
        <text>L-valine + 2-oxoglutarate = 3-methyl-2-oxobutanoate + L-glutamate</text>
        <dbReference type="Rhea" id="RHEA:24813"/>
        <dbReference type="ChEBI" id="CHEBI:11851"/>
        <dbReference type="ChEBI" id="CHEBI:16810"/>
        <dbReference type="ChEBI" id="CHEBI:29985"/>
        <dbReference type="ChEBI" id="CHEBI:57762"/>
        <dbReference type="EC" id="2.6.1.42"/>
    </reaction>
</comment>
<dbReference type="EC" id="2.6.1.42" evidence="6"/>
<dbReference type="Gene3D" id="3.30.470.10">
    <property type="match status" value="1"/>
</dbReference>
<keyword evidence="14" id="KW-1185">Reference proteome</keyword>
<dbReference type="SUPFAM" id="SSF56752">
    <property type="entry name" value="D-aminoacid aminotransferase-like PLP-dependent enzymes"/>
    <property type="match status" value="1"/>
</dbReference>
<evidence type="ECO:0000256" key="5">
    <source>
        <dbReference type="ARBA" id="ARBA00009320"/>
    </source>
</evidence>
<dbReference type="PROSITE" id="PS00770">
    <property type="entry name" value="AA_TRANSFER_CLASS_4"/>
    <property type="match status" value="1"/>
</dbReference>
<comment type="pathway">
    <text evidence="2">Amino-acid biosynthesis; L-isoleucine biosynthesis; L-isoleucine from 2-oxobutanoate: step 4/4.</text>
</comment>
<dbReference type="InterPro" id="IPR001544">
    <property type="entry name" value="Aminotrans_IV"/>
</dbReference>
<name>A0A176TBZ0_9FLAO</name>
<evidence type="ECO:0000256" key="9">
    <source>
        <dbReference type="ARBA" id="ARBA00048798"/>
    </source>
</evidence>
<dbReference type="AlphaFoldDB" id="A0A176TBZ0"/>
<dbReference type="Gene3D" id="3.20.10.10">
    <property type="entry name" value="D-amino Acid Aminotransferase, subunit A, domain 2"/>
    <property type="match status" value="1"/>
</dbReference>
<dbReference type="InterPro" id="IPR043131">
    <property type="entry name" value="BCAT-like_N"/>
</dbReference>
<dbReference type="PANTHER" id="PTHR42743">
    <property type="entry name" value="AMINO-ACID AMINOTRANSFERASE"/>
    <property type="match status" value="1"/>
</dbReference>
<evidence type="ECO:0000256" key="12">
    <source>
        <dbReference type="RuleBase" id="RU004516"/>
    </source>
</evidence>
<dbReference type="InterPro" id="IPR036038">
    <property type="entry name" value="Aminotransferase-like"/>
</dbReference>
<dbReference type="STRING" id="1333662.LPB303_09755"/>
<sequence length="277" mass="31432">MINFNGALLNPENIKLSSENRAFKYGDAIFETVKVMHKKVIFWEDHYFRLMASMRMLRMKIPMEFTLEFLEQEILKTVAAQGDANTYRVRLNIFRKDGGLYTPKTNKIDYTIEASESSYQIKETYSLDVYKDFYNYSGLLSTIKTNNRMLNTLASIFADENDLDNCILLNEKKGVVEVTNGNIFIIKGGVIKTPALTEGCIKGIIRNKVIDILSKNKDFTLEETSISPFEVQKADEVFITNAIIGVQPVTGYKKKVFTTEVGKKIAGNLKVLQITGV</sequence>
<comment type="pathway">
    <text evidence="3">Amino-acid biosynthesis; L-valine biosynthesis; L-valine from pyruvate: step 4/4.</text>
</comment>
<proteinExistence type="inferred from homology"/>
<dbReference type="OrthoDB" id="9805628at2"/>